<dbReference type="InterPro" id="IPR011990">
    <property type="entry name" value="TPR-like_helical_dom_sf"/>
</dbReference>
<evidence type="ECO:0000256" key="5">
    <source>
        <dbReference type="SAM" id="Phobius"/>
    </source>
</evidence>
<sequence length="370" mass="41135">MRDADEASIACLELAKEGERFCREGNFSEAIPRFLDAIRLGTNNLSTLSAIYCQLGNAYYSTNDMDNAYVYHSYDAIVARLMHDKLGEAKAYGNMGNVMKMKDKFADALELTRKQLAIANELDDKQCLARAYYNLGTIYHARAKLAVKKSRNEHASRAGDASDGNANADNDDLRAALECYMSSSKYSQSLEDHINVGRLFGCVGNVLYLLRDYRGAIECHEKRLMIASQFGDHIAKYRAYVNLGNAHVLLSEVDKGIECYTSALNLAIEKGDKVREAQCCFYIACSSSLLRHYSSAGTYHLRHLSLARSMSDSAGQARAYNSLATVYSNLGEYSKAAYFLACNRALAAEVCCLILFLLYLLTRNLAIGRQ</sequence>
<reference evidence="6 7" key="1">
    <citation type="submission" date="2014-10" db="EMBL/GenBank/DDBJ databases">
        <title>Draft genome of the hookworm Ancylostoma caninum.</title>
        <authorList>
            <person name="Mitreva M."/>
        </authorList>
    </citation>
    <scope>NUCLEOTIDE SEQUENCE [LARGE SCALE GENOMIC DNA]</scope>
    <source>
        <strain evidence="6 7">Baltimore</strain>
    </source>
</reference>
<dbReference type="InterPro" id="IPR019734">
    <property type="entry name" value="TPR_rpt"/>
</dbReference>
<evidence type="ECO:0000313" key="7">
    <source>
        <dbReference type="Proteomes" id="UP000252519"/>
    </source>
</evidence>
<dbReference type="GO" id="GO:0005938">
    <property type="term" value="C:cell cortex"/>
    <property type="evidence" value="ECO:0007669"/>
    <property type="project" value="TreeGrafter"/>
</dbReference>
<keyword evidence="5" id="KW-0472">Membrane</keyword>
<dbReference type="PANTHER" id="PTHR45954:SF1">
    <property type="entry name" value="LD33695P"/>
    <property type="match status" value="1"/>
</dbReference>
<keyword evidence="7" id="KW-1185">Reference proteome</keyword>
<proteinExistence type="predicted"/>
<evidence type="ECO:0000256" key="1">
    <source>
        <dbReference type="ARBA" id="ARBA00004496"/>
    </source>
</evidence>
<dbReference type="InterPro" id="IPR052386">
    <property type="entry name" value="GPSM"/>
</dbReference>
<dbReference type="GO" id="GO:0005092">
    <property type="term" value="F:GDP-dissociation inhibitor activity"/>
    <property type="evidence" value="ECO:0007669"/>
    <property type="project" value="TreeGrafter"/>
</dbReference>
<dbReference type="PANTHER" id="PTHR45954">
    <property type="entry name" value="LD33695P"/>
    <property type="match status" value="1"/>
</dbReference>
<comment type="subcellular location">
    <subcellularLocation>
        <location evidence="1">Cytoplasm</location>
    </subcellularLocation>
</comment>
<dbReference type="AlphaFoldDB" id="A0A368GC57"/>
<evidence type="ECO:0000256" key="3">
    <source>
        <dbReference type="ARBA" id="ARBA00022737"/>
    </source>
</evidence>
<dbReference type="OrthoDB" id="286233at2759"/>
<evidence type="ECO:0000256" key="2">
    <source>
        <dbReference type="ARBA" id="ARBA00022490"/>
    </source>
</evidence>
<organism evidence="6 7">
    <name type="scientific">Ancylostoma caninum</name>
    <name type="common">Dog hookworm</name>
    <dbReference type="NCBI Taxonomy" id="29170"/>
    <lineage>
        <taxon>Eukaryota</taxon>
        <taxon>Metazoa</taxon>
        <taxon>Ecdysozoa</taxon>
        <taxon>Nematoda</taxon>
        <taxon>Chromadorea</taxon>
        <taxon>Rhabditida</taxon>
        <taxon>Rhabditina</taxon>
        <taxon>Rhabditomorpha</taxon>
        <taxon>Strongyloidea</taxon>
        <taxon>Ancylostomatidae</taxon>
        <taxon>Ancylostomatinae</taxon>
        <taxon>Ancylostoma</taxon>
    </lineage>
</organism>
<dbReference type="EMBL" id="JOJR01000215">
    <property type="protein sequence ID" value="RCN41973.1"/>
    <property type="molecule type" value="Genomic_DNA"/>
</dbReference>
<name>A0A368GC57_ANCCA</name>
<dbReference type="SMART" id="SM00028">
    <property type="entry name" value="TPR"/>
    <property type="match status" value="7"/>
</dbReference>
<dbReference type="SUPFAM" id="SSF48452">
    <property type="entry name" value="TPR-like"/>
    <property type="match status" value="2"/>
</dbReference>
<keyword evidence="5" id="KW-1133">Transmembrane helix</keyword>
<dbReference type="PROSITE" id="PS50005">
    <property type="entry name" value="TPR"/>
    <property type="match status" value="1"/>
</dbReference>
<comment type="caution">
    <text evidence="6">The sequence shown here is derived from an EMBL/GenBank/DDBJ whole genome shotgun (WGS) entry which is preliminary data.</text>
</comment>
<keyword evidence="5" id="KW-0812">Transmembrane</keyword>
<keyword evidence="4" id="KW-0802">TPR repeat</keyword>
<keyword evidence="3" id="KW-0677">Repeat</keyword>
<dbReference type="GO" id="GO:0001965">
    <property type="term" value="F:G-protein alpha-subunit binding"/>
    <property type="evidence" value="ECO:0007669"/>
    <property type="project" value="TreeGrafter"/>
</dbReference>
<dbReference type="STRING" id="29170.A0A368GC57"/>
<evidence type="ECO:0000256" key="4">
    <source>
        <dbReference type="PROSITE-ProRule" id="PRU00339"/>
    </source>
</evidence>
<gene>
    <name evidence="6" type="ORF">ANCCAN_12078</name>
</gene>
<accession>A0A368GC57</accession>
<dbReference type="Proteomes" id="UP000252519">
    <property type="component" value="Unassembled WGS sequence"/>
</dbReference>
<dbReference type="Gene3D" id="1.25.40.10">
    <property type="entry name" value="Tetratricopeptide repeat domain"/>
    <property type="match status" value="1"/>
</dbReference>
<feature type="repeat" description="TPR" evidence="4">
    <location>
        <begin position="237"/>
        <end position="270"/>
    </location>
</feature>
<feature type="transmembrane region" description="Helical" evidence="5">
    <location>
        <begin position="336"/>
        <end position="361"/>
    </location>
</feature>
<dbReference type="GO" id="GO:0000132">
    <property type="term" value="P:establishment of mitotic spindle orientation"/>
    <property type="evidence" value="ECO:0007669"/>
    <property type="project" value="TreeGrafter"/>
</dbReference>
<keyword evidence="2" id="KW-0963">Cytoplasm</keyword>
<evidence type="ECO:0000313" key="6">
    <source>
        <dbReference type="EMBL" id="RCN41973.1"/>
    </source>
</evidence>
<protein>
    <submittedName>
        <fullName evidence="6">Tetratricopeptide repeat protein</fullName>
    </submittedName>
</protein>
<dbReference type="Pfam" id="PF13181">
    <property type="entry name" value="TPR_8"/>
    <property type="match status" value="2"/>
</dbReference>